<feature type="transmembrane region" description="Helical" evidence="1">
    <location>
        <begin position="29"/>
        <end position="48"/>
    </location>
</feature>
<accession>A0A345BVR8</accession>
<sequence>MERLVLKVVFATGIFTLPFTFLRRNVKDHIIIFLVTGYAATFLAQLVVRRKKLKYPVRPWPNYFDTNILYEYLLLPLVSVWFNQTTRRSGIIGTLGQAVLYGTAHTVIETIIEKKTRLMQWKTWSVFHNISSIASVLLGSKGILFVIRWLSKRFG</sequence>
<feature type="transmembrane region" description="Helical" evidence="1">
    <location>
        <begin position="5"/>
        <end position="23"/>
    </location>
</feature>
<evidence type="ECO:0000256" key="1">
    <source>
        <dbReference type="SAM" id="Phobius"/>
    </source>
</evidence>
<keyword evidence="1" id="KW-0472">Membrane</keyword>
<feature type="transmembrane region" description="Helical" evidence="1">
    <location>
        <begin position="126"/>
        <end position="150"/>
    </location>
</feature>
<keyword evidence="1" id="KW-1133">Transmembrane helix</keyword>
<proteinExistence type="predicted"/>
<evidence type="ECO:0000313" key="3">
    <source>
        <dbReference type="Proteomes" id="UP000252100"/>
    </source>
</evidence>
<dbReference type="InterPro" id="IPR048147">
    <property type="entry name" value="CBO0543-like"/>
</dbReference>
<dbReference type="Proteomes" id="UP000252100">
    <property type="component" value="Chromosome"/>
</dbReference>
<gene>
    <name evidence="2" type="ORF">DT065_02820</name>
</gene>
<reference evidence="2 3" key="1">
    <citation type="journal article" date="2018" name="J. Microbiol.">
        <title>Salicibibacter kimchii gen. nov., sp. nov., a moderately halophilic and alkalitolerant bacterium in the family Bacillaceae, isolated from kimchi.</title>
        <authorList>
            <person name="Jang J.Y."/>
            <person name="Oh Y.J."/>
            <person name="Lim S.K."/>
            <person name="Park H.K."/>
            <person name="Lee C."/>
            <person name="Kim J.Y."/>
            <person name="Lee M.A."/>
            <person name="Choi H.J."/>
        </authorList>
    </citation>
    <scope>NUCLEOTIDE SEQUENCE [LARGE SCALE GENOMIC DNA]</scope>
    <source>
        <strain evidence="2 3">NKC1-1</strain>
    </source>
</reference>
<dbReference type="NCBIfam" id="NF041644">
    <property type="entry name" value="CBO0543_fam"/>
    <property type="match status" value="1"/>
</dbReference>
<keyword evidence="1" id="KW-0812">Transmembrane</keyword>
<protein>
    <submittedName>
        <fullName evidence="2">Uncharacterized protein</fullName>
    </submittedName>
</protein>
<keyword evidence="3" id="KW-1185">Reference proteome</keyword>
<dbReference type="EMBL" id="CP031092">
    <property type="protein sequence ID" value="AXF55049.1"/>
    <property type="molecule type" value="Genomic_DNA"/>
</dbReference>
<dbReference type="AlphaFoldDB" id="A0A345BVR8"/>
<name>A0A345BVR8_9BACI</name>
<evidence type="ECO:0000313" key="2">
    <source>
        <dbReference type="EMBL" id="AXF55049.1"/>
    </source>
</evidence>
<dbReference type="KEGG" id="rue:DT065_02820"/>
<organism evidence="2 3">
    <name type="scientific">Salicibibacter kimchii</name>
    <dbReference type="NCBI Taxonomy" id="2099786"/>
    <lineage>
        <taxon>Bacteria</taxon>
        <taxon>Bacillati</taxon>
        <taxon>Bacillota</taxon>
        <taxon>Bacilli</taxon>
        <taxon>Bacillales</taxon>
        <taxon>Bacillaceae</taxon>
        <taxon>Salicibibacter</taxon>
    </lineage>
</organism>